<accession>A0A0E9TRG5</accession>
<reference evidence="1" key="1">
    <citation type="submission" date="2014-11" db="EMBL/GenBank/DDBJ databases">
        <authorList>
            <person name="Amaro Gonzalez C."/>
        </authorList>
    </citation>
    <scope>NUCLEOTIDE SEQUENCE</scope>
</reference>
<organism evidence="1">
    <name type="scientific">Anguilla anguilla</name>
    <name type="common">European freshwater eel</name>
    <name type="synonym">Muraena anguilla</name>
    <dbReference type="NCBI Taxonomy" id="7936"/>
    <lineage>
        <taxon>Eukaryota</taxon>
        <taxon>Metazoa</taxon>
        <taxon>Chordata</taxon>
        <taxon>Craniata</taxon>
        <taxon>Vertebrata</taxon>
        <taxon>Euteleostomi</taxon>
        <taxon>Actinopterygii</taxon>
        <taxon>Neopterygii</taxon>
        <taxon>Teleostei</taxon>
        <taxon>Anguilliformes</taxon>
        <taxon>Anguillidae</taxon>
        <taxon>Anguilla</taxon>
    </lineage>
</organism>
<sequence length="37" mass="4136">MHIVGVCLELEKTAVSFQLKYLGNPENSCQCIFSVCM</sequence>
<evidence type="ECO:0000313" key="1">
    <source>
        <dbReference type="EMBL" id="JAH55313.1"/>
    </source>
</evidence>
<reference evidence="1" key="2">
    <citation type="journal article" date="2015" name="Fish Shellfish Immunol.">
        <title>Early steps in the European eel (Anguilla anguilla)-Vibrio vulnificus interaction in the gills: Role of the RtxA13 toxin.</title>
        <authorList>
            <person name="Callol A."/>
            <person name="Pajuelo D."/>
            <person name="Ebbesson L."/>
            <person name="Teles M."/>
            <person name="MacKenzie S."/>
            <person name="Amaro C."/>
        </authorList>
    </citation>
    <scope>NUCLEOTIDE SEQUENCE</scope>
</reference>
<dbReference type="AlphaFoldDB" id="A0A0E9TRG5"/>
<dbReference type="EMBL" id="GBXM01053264">
    <property type="protein sequence ID" value="JAH55313.1"/>
    <property type="molecule type" value="Transcribed_RNA"/>
</dbReference>
<proteinExistence type="predicted"/>
<protein>
    <submittedName>
        <fullName evidence="1">Uncharacterized protein</fullName>
    </submittedName>
</protein>
<name>A0A0E9TRG5_ANGAN</name>